<comment type="caution">
    <text evidence="2">The sequence shown here is derived from an EMBL/GenBank/DDBJ whole genome shotgun (WGS) entry which is preliminary data.</text>
</comment>
<feature type="non-terminal residue" evidence="2">
    <location>
        <position position="80"/>
    </location>
</feature>
<protein>
    <submittedName>
        <fullName evidence="2">Uncharacterized protein</fullName>
    </submittedName>
</protein>
<feature type="non-terminal residue" evidence="2">
    <location>
        <position position="1"/>
    </location>
</feature>
<proteinExistence type="predicted"/>
<dbReference type="Proteomes" id="UP000663866">
    <property type="component" value="Unassembled WGS sequence"/>
</dbReference>
<evidence type="ECO:0000313" key="2">
    <source>
        <dbReference type="EMBL" id="CAF4697331.1"/>
    </source>
</evidence>
<feature type="compositionally biased region" description="Basic and acidic residues" evidence="1">
    <location>
        <begin position="71"/>
        <end position="80"/>
    </location>
</feature>
<reference evidence="2" key="1">
    <citation type="submission" date="2021-02" db="EMBL/GenBank/DDBJ databases">
        <authorList>
            <person name="Nowell W R."/>
        </authorList>
    </citation>
    <scope>NUCLEOTIDE SEQUENCE</scope>
</reference>
<dbReference type="AlphaFoldDB" id="A0A821IFE4"/>
<dbReference type="EMBL" id="CAJOBG010101342">
    <property type="protein sequence ID" value="CAF4704465.1"/>
    <property type="molecule type" value="Genomic_DNA"/>
</dbReference>
<evidence type="ECO:0000256" key="1">
    <source>
        <dbReference type="SAM" id="MobiDB-lite"/>
    </source>
</evidence>
<sequence>QPAPRYQHLGQTNSSKEKPPTTTERGRTFVHRADSRPFVLGAAIQMKPVDDLLSSNEKRRPCHRQNALRYKSNEQERQSR</sequence>
<feature type="compositionally biased region" description="Basic and acidic residues" evidence="1">
    <location>
        <begin position="15"/>
        <end position="33"/>
    </location>
</feature>
<gene>
    <name evidence="2" type="ORF">OVN521_LOCUS48275</name>
    <name evidence="3" type="ORF">OVN521_LOCUS48513</name>
</gene>
<feature type="region of interest" description="Disordered" evidence="1">
    <location>
        <begin position="1"/>
        <end position="33"/>
    </location>
</feature>
<evidence type="ECO:0000313" key="4">
    <source>
        <dbReference type="Proteomes" id="UP000663866"/>
    </source>
</evidence>
<dbReference type="EMBL" id="CAJOBG010099600">
    <property type="protein sequence ID" value="CAF4697331.1"/>
    <property type="molecule type" value="Genomic_DNA"/>
</dbReference>
<feature type="region of interest" description="Disordered" evidence="1">
    <location>
        <begin position="50"/>
        <end position="80"/>
    </location>
</feature>
<keyword evidence="4" id="KW-1185">Reference proteome</keyword>
<organism evidence="2 4">
    <name type="scientific">Rotaria magnacalcarata</name>
    <dbReference type="NCBI Taxonomy" id="392030"/>
    <lineage>
        <taxon>Eukaryota</taxon>
        <taxon>Metazoa</taxon>
        <taxon>Spiralia</taxon>
        <taxon>Gnathifera</taxon>
        <taxon>Rotifera</taxon>
        <taxon>Eurotatoria</taxon>
        <taxon>Bdelloidea</taxon>
        <taxon>Philodinida</taxon>
        <taxon>Philodinidae</taxon>
        <taxon>Rotaria</taxon>
    </lineage>
</organism>
<name>A0A821IFE4_9BILA</name>
<evidence type="ECO:0000313" key="3">
    <source>
        <dbReference type="EMBL" id="CAF4704465.1"/>
    </source>
</evidence>
<accession>A0A821IFE4</accession>